<dbReference type="HOGENOM" id="CLU_774103_0_0_1"/>
<gene>
    <name evidence="1" type="ORF">F503_06000</name>
</gene>
<protein>
    <submittedName>
        <fullName evidence="1">Uncharacterized protein</fullName>
    </submittedName>
</protein>
<accession>S3DBF9</accession>
<sequence length="358" mass="40503">MCKYYGKTDFGGCYHSVKTEDIPQHLHFRKEYCSHYIHQWAKAMIKDDTTVLGPDDTINPVFLACDSTRITAGRVQPTLAPCPYRTYDMSAAVLASQEMSAVPAARSIGPVCPACGEKALELDREWDMFKLLIENFNVNIGHELYSGPYRLRNDREVPRYLQIMIPMTEERLQRMDDRRNMAFASSGDENVFVSQQWDSLRFFQRVVFYEYVRRRSMPAWSTHITMFDRKVNADAWTRLNSQLCVFFVAQNMDHALPSSSGSRPARIEAKIDLDYAVPALASPRGAAELAGWADLHTRVRAEDAVMSTDINVFSLFSPSVSSVLEELNPNPEAGLVEEASVELADCIRGSDVFLGVEE</sequence>
<dbReference type="VEuPathDB" id="FungiDB:F503_06000"/>
<keyword evidence="2" id="KW-1185">Reference proteome</keyword>
<evidence type="ECO:0000313" key="2">
    <source>
        <dbReference type="Proteomes" id="UP000016923"/>
    </source>
</evidence>
<dbReference type="AlphaFoldDB" id="S3DBF9"/>
<name>S3DBF9_OPHP1</name>
<evidence type="ECO:0000313" key="1">
    <source>
        <dbReference type="EMBL" id="EPE10905.1"/>
    </source>
</evidence>
<reference evidence="1 2" key="1">
    <citation type="journal article" date="2013" name="BMC Genomics">
        <title>The genome and transcriptome of the pine saprophyte Ophiostoma piceae, and a comparison with the bark beetle-associated pine pathogen Grosmannia clavigera.</title>
        <authorList>
            <person name="Haridas S."/>
            <person name="Wang Y."/>
            <person name="Lim L."/>
            <person name="Massoumi Alamouti S."/>
            <person name="Jackman S."/>
            <person name="Docking R."/>
            <person name="Robertson G."/>
            <person name="Birol I."/>
            <person name="Bohlmann J."/>
            <person name="Breuil C."/>
        </authorList>
    </citation>
    <scope>NUCLEOTIDE SEQUENCE [LARGE SCALE GENOMIC DNA]</scope>
    <source>
        <strain evidence="1 2">UAMH 11346</strain>
    </source>
</reference>
<dbReference type="EMBL" id="KE148146">
    <property type="protein sequence ID" value="EPE10905.1"/>
    <property type="molecule type" value="Genomic_DNA"/>
</dbReference>
<dbReference type="Proteomes" id="UP000016923">
    <property type="component" value="Unassembled WGS sequence"/>
</dbReference>
<organism evidence="1 2">
    <name type="scientific">Ophiostoma piceae (strain UAMH 11346)</name>
    <name type="common">Sap stain fungus</name>
    <dbReference type="NCBI Taxonomy" id="1262450"/>
    <lineage>
        <taxon>Eukaryota</taxon>
        <taxon>Fungi</taxon>
        <taxon>Dikarya</taxon>
        <taxon>Ascomycota</taxon>
        <taxon>Pezizomycotina</taxon>
        <taxon>Sordariomycetes</taxon>
        <taxon>Sordariomycetidae</taxon>
        <taxon>Ophiostomatales</taxon>
        <taxon>Ophiostomataceae</taxon>
        <taxon>Ophiostoma</taxon>
    </lineage>
</organism>
<proteinExistence type="predicted"/>